<proteinExistence type="predicted"/>
<evidence type="ECO:0000313" key="4">
    <source>
        <dbReference type="Proteomes" id="UP001499878"/>
    </source>
</evidence>
<feature type="region of interest" description="Disordered" evidence="1">
    <location>
        <begin position="179"/>
        <end position="237"/>
    </location>
</feature>
<evidence type="ECO:0000256" key="1">
    <source>
        <dbReference type="SAM" id="MobiDB-lite"/>
    </source>
</evidence>
<feature type="domain" description="GerMN" evidence="2">
    <location>
        <begin position="103"/>
        <end position="192"/>
    </location>
</feature>
<dbReference type="Pfam" id="PF10646">
    <property type="entry name" value="Germane"/>
    <property type="match status" value="1"/>
</dbReference>
<sequence>MNPPTPPPATTTAPGVGPAGGGARRRLPLLLAAALLPLTACGIPATGVVEAGEPATGVLEPGRTATPSQAESVAVPVTTVPLYFVTDGALVAVSRTTHGATDLGSTVLMLFKGPDEQEQKAGLTTELPPASVVPTIRTDGAAVVVQLPRSTGSLSGTAVDQLACTVAVARLRQDPALGSAQVTVEQPGGRLAGRSSDDCPTGGAREAGGTDSPDRSDGPDGPDNADGTGSVGGTGGG</sequence>
<dbReference type="SMART" id="SM00909">
    <property type="entry name" value="Germane"/>
    <property type="match status" value="1"/>
</dbReference>
<keyword evidence="4" id="KW-1185">Reference proteome</keyword>
<feature type="region of interest" description="Disordered" evidence="1">
    <location>
        <begin position="1"/>
        <end position="21"/>
    </location>
</feature>
<dbReference type="Proteomes" id="UP001499878">
    <property type="component" value="Unassembled WGS sequence"/>
</dbReference>
<comment type="caution">
    <text evidence="3">The sequence shown here is derived from an EMBL/GenBank/DDBJ whole genome shotgun (WGS) entry which is preliminary data.</text>
</comment>
<dbReference type="EMBL" id="BAABJR010000003">
    <property type="protein sequence ID" value="GAA5205918.1"/>
    <property type="molecule type" value="Genomic_DNA"/>
</dbReference>
<organism evidence="3 4">
    <name type="scientific">Streptomyces thinghirensis</name>
    <dbReference type="NCBI Taxonomy" id="551547"/>
    <lineage>
        <taxon>Bacteria</taxon>
        <taxon>Bacillati</taxon>
        <taxon>Actinomycetota</taxon>
        <taxon>Actinomycetes</taxon>
        <taxon>Kitasatosporales</taxon>
        <taxon>Streptomycetaceae</taxon>
        <taxon>Streptomyces</taxon>
    </lineage>
</organism>
<dbReference type="InterPro" id="IPR019606">
    <property type="entry name" value="GerMN"/>
</dbReference>
<dbReference type="RefSeq" id="WP_345627840.1">
    <property type="nucleotide sequence ID" value="NZ_BAABJR010000003.1"/>
</dbReference>
<reference evidence="4" key="1">
    <citation type="journal article" date="2019" name="Int. J. Syst. Evol. Microbiol.">
        <title>The Global Catalogue of Microorganisms (GCM) 10K type strain sequencing project: providing services to taxonomists for standard genome sequencing and annotation.</title>
        <authorList>
            <consortium name="The Broad Institute Genomics Platform"/>
            <consortium name="The Broad Institute Genome Sequencing Center for Infectious Disease"/>
            <person name="Wu L."/>
            <person name="Ma J."/>
        </authorList>
    </citation>
    <scope>NUCLEOTIDE SEQUENCE [LARGE SCALE GENOMIC DNA]</scope>
    <source>
        <strain evidence="4">JCM 18306</strain>
    </source>
</reference>
<name>A0ABP9T1H6_9ACTN</name>
<evidence type="ECO:0000259" key="2">
    <source>
        <dbReference type="SMART" id="SM00909"/>
    </source>
</evidence>
<protein>
    <recommendedName>
        <fullName evidence="2">GerMN domain-containing protein</fullName>
    </recommendedName>
</protein>
<evidence type="ECO:0000313" key="3">
    <source>
        <dbReference type="EMBL" id="GAA5205918.1"/>
    </source>
</evidence>
<gene>
    <name evidence="3" type="ORF">GCM10023323_15210</name>
</gene>
<accession>A0ABP9T1H6</accession>